<feature type="domain" description="UDENN" evidence="2">
    <location>
        <begin position="1"/>
        <end position="499"/>
    </location>
</feature>
<reference evidence="4 5" key="2">
    <citation type="submission" date="2024-05" db="EMBL/GenBank/DDBJ databases">
        <authorList>
            <person name="Chen Y."/>
            <person name="Shah S."/>
            <person name="Dougan E. K."/>
            <person name="Thang M."/>
            <person name="Chan C."/>
        </authorList>
    </citation>
    <scope>NUCLEOTIDE SEQUENCE [LARGE SCALE GENOMIC DNA]</scope>
</reference>
<dbReference type="InterPro" id="IPR043153">
    <property type="entry name" value="DENN_C"/>
</dbReference>
<proteinExistence type="predicted"/>
<dbReference type="PROSITE" id="PS50211">
    <property type="entry name" value="DENN"/>
    <property type="match status" value="1"/>
</dbReference>
<evidence type="ECO:0000259" key="2">
    <source>
        <dbReference type="PROSITE" id="PS50211"/>
    </source>
</evidence>
<organism evidence="3">
    <name type="scientific">Cladocopium goreaui</name>
    <dbReference type="NCBI Taxonomy" id="2562237"/>
    <lineage>
        <taxon>Eukaryota</taxon>
        <taxon>Sar</taxon>
        <taxon>Alveolata</taxon>
        <taxon>Dinophyceae</taxon>
        <taxon>Suessiales</taxon>
        <taxon>Symbiodiniaceae</taxon>
        <taxon>Cladocopium</taxon>
    </lineage>
</organism>
<dbReference type="EMBL" id="CAMXCT010006101">
    <property type="protein sequence ID" value="CAI4013923.1"/>
    <property type="molecule type" value="Genomic_DNA"/>
</dbReference>
<dbReference type="GO" id="GO:0031410">
    <property type="term" value="C:cytoplasmic vesicle"/>
    <property type="evidence" value="ECO:0007669"/>
    <property type="project" value="TreeGrafter"/>
</dbReference>
<dbReference type="SMART" id="SM00799">
    <property type="entry name" value="DENN"/>
    <property type="match status" value="1"/>
</dbReference>
<dbReference type="OrthoDB" id="443355at2759"/>
<dbReference type="Pfam" id="PF02141">
    <property type="entry name" value="DENN"/>
    <property type="match status" value="1"/>
</dbReference>
<dbReference type="InterPro" id="IPR001194">
    <property type="entry name" value="cDENN_dom"/>
</dbReference>
<keyword evidence="5" id="KW-1185">Reference proteome</keyword>
<dbReference type="EMBL" id="CAMXCT030006101">
    <property type="protein sequence ID" value="CAL4801235.1"/>
    <property type="molecule type" value="Genomic_DNA"/>
</dbReference>
<dbReference type="InterPro" id="IPR051696">
    <property type="entry name" value="DENN_Domain_GEFs"/>
</dbReference>
<dbReference type="InterPro" id="IPR037516">
    <property type="entry name" value="Tripartite_DENN"/>
</dbReference>
<dbReference type="Proteomes" id="UP001152797">
    <property type="component" value="Unassembled WGS sequence"/>
</dbReference>
<evidence type="ECO:0000313" key="3">
    <source>
        <dbReference type="EMBL" id="CAI4013923.1"/>
    </source>
</evidence>
<feature type="region of interest" description="Disordered" evidence="1">
    <location>
        <begin position="328"/>
        <end position="369"/>
    </location>
</feature>
<evidence type="ECO:0000256" key="1">
    <source>
        <dbReference type="SAM" id="MobiDB-lite"/>
    </source>
</evidence>
<comment type="caution">
    <text evidence="3">The sequence shown here is derived from an EMBL/GenBank/DDBJ whole genome shotgun (WGS) entry which is preliminary data.</text>
</comment>
<dbReference type="GO" id="GO:0032483">
    <property type="term" value="P:regulation of Rab protein signal transduction"/>
    <property type="evidence" value="ECO:0007669"/>
    <property type="project" value="TreeGrafter"/>
</dbReference>
<dbReference type="AlphaFoldDB" id="A0A9P1DSC3"/>
<evidence type="ECO:0000313" key="4">
    <source>
        <dbReference type="EMBL" id="CAL4801235.1"/>
    </source>
</evidence>
<protein>
    <submittedName>
        <fullName evidence="4">DENN domain-containing protein 4C</fullName>
    </submittedName>
</protein>
<name>A0A9P1DSC3_9DINO</name>
<sequence length="518" mass="58149">MICRVRSATAGGPQDGLQLLSVKPSPSPFFASFVFSTEKGGNRVLLMLTGYIQKLSEFHRVISSRLHVACLTVHERLHDRTAGGPYYTSKALCLVSLFPCLELLRSLLSDVLLAARLDDHEVAKSVDVPFERLVPRVLMQIFYELPLPQTRHSMVSLTAGLREVNLLDPDGLTRDFSFRPLVAFLSVTRLSQLFVLTLQERKVVLSSQQLCPALLVVILEALRALLFPLEWEHTYLPILPNSFRWALESPAPFLMGVSGSPIASAELPEDVVVFDLDTGKTLPEKMQVTVPQIIEQPLARLRNAHQWEQRPANKGYWAKYDHIRLGRPEVSGDAETPSPESPRGRTLRHRRSHSSTSAESGDDSDGLLSIQSSNLLSGAMGPAWTEEQERGFRQKVTAIFLEAMVLLLHRCPELSQKVQDTPESPTKSKAGGGRPWFSIIKRMDADAEKALLEELAADGIEVRRSNAWERFMALPSNSPRRQLFDQAIRLYSFWSQEPAESRKPLDHHLRDWVTRGAN</sequence>
<dbReference type="EMBL" id="CAMXCT020006101">
    <property type="protein sequence ID" value="CAL1167298.1"/>
    <property type="molecule type" value="Genomic_DNA"/>
</dbReference>
<reference evidence="3" key="1">
    <citation type="submission" date="2022-10" db="EMBL/GenBank/DDBJ databases">
        <authorList>
            <person name="Chen Y."/>
            <person name="Dougan E. K."/>
            <person name="Chan C."/>
            <person name="Rhodes N."/>
            <person name="Thang M."/>
        </authorList>
    </citation>
    <scope>NUCLEOTIDE SEQUENCE</scope>
</reference>
<dbReference type="Gene3D" id="3.40.50.11500">
    <property type="match status" value="1"/>
</dbReference>
<evidence type="ECO:0000313" key="5">
    <source>
        <dbReference type="Proteomes" id="UP001152797"/>
    </source>
</evidence>
<accession>A0A9P1DSC3</accession>
<gene>
    <name evidence="3" type="ORF">C1SCF055_LOCUS38861</name>
</gene>
<dbReference type="PANTHER" id="PTHR12296:SF21">
    <property type="entry name" value="DENN DOMAIN-CONTAINING PROTEIN 3"/>
    <property type="match status" value="1"/>
</dbReference>
<dbReference type="PANTHER" id="PTHR12296">
    <property type="entry name" value="DENN DOMAIN-CONTAINING PROTEIN 4"/>
    <property type="match status" value="1"/>
</dbReference>